<protein>
    <recommendedName>
        <fullName evidence="7 8">Small ribosomal subunit protein bS6</fullName>
    </recommendedName>
</protein>
<dbReference type="GO" id="GO:0070181">
    <property type="term" value="F:small ribosomal subunit rRNA binding"/>
    <property type="evidence" value="ECO:0007669"/>
    <property type="project" value="TreeGrafter"/>
</dbReference>
<evidence type="ECO:0000313" key="10">
    <source>
        <dbReference type="Proteomes" id="UP000325981"/>
    </source>
</evidence>
<name>A0A5J6ZBB8_9GAMM</name>
<evidence type="ECO:0000256" key="5">
    <source>
        <dbReference type="ARBA" id="ARBA00023274"/>
    </source>
</evidence>
<organism evidence="9 10">
    <name type="scientific">Buchnera aphidicola</name>
    <name type="common">Aphis fabae</name>
    <dbReference type="NCBI Taxonomy" id="571430"/>
    <lineage>
        <taxon>Bacteria</taxon>
        <taxon>Pseudomonadati</taxon>
        <taxon>Pseudomonadota</taxon>
        <taxon>Gammaproteobacteria</taxon>
        <taxon>Enterobacterales</taxon>
        <taxon>Erwiniaceae</taxon>
        <taxon>Buchnera</taxon>
    </lineage>
</organism>
<keyword evidence="4 8" id="KW-0689">Ribosomal protein</keyword>
<dbReference type="Gene3D" id="3.30.70.60">
    <property type="match status" value="1"/>
</dbReference>
<dbReference type="InterPro" id="IPR035980">
    <property type="entry name" value="Ribosomal_bS6_sf"/>
</dbReference>
<evidence type="ECO:0000313" key="9">
    <source>
        <dbReference type="EMBL" id="QFQ32712.1"/>
    </source>
</evidence>
<proteinExistence type="inferred from homology"/>
<accession>A0A5J6ZBB8</accession>
<dbReference type="OrthoDB" id="9812702at2"/>
<dbReference type="SUPFAM" id="SSF54995">
    <property type="entry name" value="Ribosomal protein S6"/>
    <property type="match status" value="1"/>
</dbReference>
<evidence type="ECO:0000256" key="2">
    <source>
        <dbReference type="ARBA" id="ARBA00022730"/>
    </source>
</evidence>
<comment type="similarity">
    <text evidence="1 8">Belongs to the bacterial ribosomal protein bS6 family.</text>
</comment>
<keyword evidence="2 8" id="KW-0699">rRNA-binding</keyword>
<evidence type="ECO:0000256" key="3">
    <source>
        <dbReference type="ARBA" id="ARBA00022884"/>
    </source>
</evidence>
<dbReference type="RefSeq" id="WP_158348063.1">
    <property type="nucleotide sequence ID" value="NZ_CP042427.1"/>
</dbReference>
<evidence type="ECO:0000256" key="1">
    <source>
        <dbReference type="ARBA" id="ARBA00009512"/>
    </source>
</evidence>
<dbReference type="HAMAP" id="MF_00360">
    <property type="entry name" value="Ribosomal_bS6"/>
    <property type="match status" value="1"/>
</dbReference>
<evidence type="ECO:0000256" key="7">
    <source>
        <dbReference type="ARBA" id="ARBA00035294"/>
    </source>
</evidence>
<comment type="function">
    <text evidence="6 8">Binds together with bS18 to 16S ribosomal RNA.</text>
</comment>
<dbReference type="CDD" id="cd00473">
    <property type="entry name" value="bS6"/>
    <property type="match status" value="1"/>
</dbReference>
<dbReference type="GO" id="GO:0006412">
    <property type="term" value="P:translation"/>
    <property type="evidence" value="ECO:0007669"/>
    <property type="project" value="UniProtKB-UniRule"/>
</dbReference>
<dbReference type="GO" id="GO:0003735">
    <property type="term" value="F:structural constituent of ribosome"/>
    <property type="evidence" value="ECO:0007669"/>
    <property type="project" value="InterPro"/>
</dbReference>
<dbReference type="InterPro" id="IPR000529">
    <property type="entry name" value="Ribosomal_bS6"/>
</dbReference>
<dbReference type="InterPro" id="IPR014717">
    <property type="entry name" value="Transl_elong_EF1B/ribsomal_bS6"/>
</dbReference>
<evidence type="ECO:0000256" key="6">
    <source>
        <dbReference type="ARBA" id="ARBA00035104"/>
    </source>
</evidence>
<evidence type="ECO:0000256" key="8">
    <source>
        <dbReference type="HAMAP-Rule" id="MF_00360"/>
    </source>
</evidence>
<dbReference type="GO" id="GO:0022627">
    <property type="term" value="C:cytosolic small ribosomal subunit"/>
    <property type="evidence" value="ECO:0007669"/>
    <property type="project" value="TreeGrafter"/>
</dbReference>
<reference evidence="9 10" key="1">
    <citation type="submission" date="2019-07" db="EMBL/GenBank/DDBJ databases">
        <title>Buchnera limit thermal tolerance of host aphids.</title>
        <authorList>
            <person name="Zhang B."/>
            <person name="Moran N."/>
        </authorList>
    </citation>
    <scope>NUCLEOTIDE SEQUENCE [LARGE SCALE GENOMIC DNA]</scope>
    <source>
        <strain evidence="9 10">Afa-UT1</strain>
    </source>
</reference>
<dbReference type="AlphaFoldDB" id="A0A5J6ZBB8"/>
<dbReference type="Proteomes" id="UP000325981">
    <property type="component" value="Chromosome"/>
</dbReference>
<dbReference type="Pfam" id="PF01250">
    <property type="entry name" value="Ribosomal_S6"/>
    <property type="match status" value="1"/>
</dbReference>
<dbReference type="InterPro" id="IPR020814">
    <property type="entry name" value="Ribosomal_S6_plastid/chlpt"/>
</dbReference>
<dbReference type="PANTHER" id="PTHR21011:SF1">
    <property type="entry name" value="SMALL RIBOSOMAL SUBUNIT PROTEIN BS6M"/>
    <property type="match status" value="1"/>
</dbReference>
<dbReference type="InterPro" id="IPR020815">
    <property type="entry name" value="Ribosomal_bS6_CS"/>
</dbReference>
<dbReference type="NCBIfam" id="TIGR00166">
    <property type="entry name" value="S6"/>
    <property type="match status" value="1"/>
</dbReference>
<sequence length="113" mass="13471">MRHYEIIFIVHPDYSDKISTIIEKYKKIILDNSGTIHRLEDWGRRQLAYSINKLHKAHYILINIEAYPKVIDLLETDFRFNIAIIRNMIISVKKAIHEASPIIKLKEEKKEKK</sequence>
<gene>
    <name evidence="8 9" type="primary">rpsF</name>
    <name evidence="9" type="ORF">FQV33_01805</name>
</gene>
<evidence type="ECO:0000256" key="4">
    <source>
        <dbReference type="ARBA" id="ARBA00022980"/>
    </source>
</evidence>
<keyword evidence="5 8" id="KW-0687">Ribonucleoprotein</keyword>
<dbReference type="PROSITE" id="PS01048">
    <property type="entry name" value="RIBOSOMAL_S6"/>
    <property type="match status" value="1"/>
</dbReference>
<keyword evidence="3 8" id="KW-0694">RNA-binding</keyword>
<dbReference type="PANTHER" id="PTHR21011">
    <property type="entry name" value="MITOCHONDRIAL 28S RIBOSOMAL PROTEIN S6"/>
    <property type="match status" value="1"/>
</dbReference>
<dbReference type="EMBL" id="CP042427">
    <property type="protein sequence ID" value="QFQ32712.1"/>
    <property type="molecule type" value="Genomic_DNA"/>
</dbReference>